<feature type="region of interest" description="Disordered" evidence="1">
    <location>
        <begin position="1"/>
        <end position="25"/>
    </location>
</feature>
<reference evidence="3" key="1">
    <citation type="journal article" date="2023" name="Proc. Natl. Acad. Sci. U.S.A.">
        <title>Genomic and structural basis for evolution of tropane alkaloid biosynthesis.</title>
        <authorList>
            <person name="Wanga Y.-J."/>
            <person name="Taina T."/>
            <person name="Yua J.-Y."/>
            <person name="Lia J."/>
            <person name="Xua B."/>
            <person name="Chenc J."/>
            <person name="D'Auriad J.C."/>
            <person name="Huanga J.-P."/>
            <person name="Huanga S.-X."/>
        </authorList>
    </citation>
    <scope>NUCLEOTIDE SEQUENCE [LARGE SCALE GENOMIC DNA]</scope>
    <source>
        <strain evidence="3">cv. KIB-2019</strain>
    </source>
</reference>
<evidence type="ECO:0000313" key="2">
    <source>
        <dbReference type="EMBL" id="KAJ8568819.1"/>
    </source>
</evidence>
<dbReference type="AlphaFoldDB" id="A0A9Q1MVM5"/>
<accession>A0A9Q1MVM5</accession>
<dbReference type="EMBL" id="JAJAGQ010000003">
    <property type="protein sequence ID" value="KAJ8568819.1"/>
    <property type="molecule type" value="Genomic_DNA"/>
</dbReference>
<protein>
    <submittedName>
        <fullName evidence="2">Uncharacterized protein</fullName>
    </submittedName>
</protein>
<sequence length="114" mass="12279">MARRKRPVPPAANTPLAQDDEVRQVTPADGVLKTLEPIQLIHWMPGRGSVPTVMQVDVEPVNSAIASVTDPKNSVEPVAATLFNANQMDPIEIAKAQAKSKATMTEQPGKGDYH</sequence>
<comment type="caution">
    <text evidence="2">The sequence shown here is derived from an EMBL/GenBank/DDBJ whole genome shotgun (WGS) entry which is preliminary data.</text>
</comment>
<name>A0A9Q1MVM5_9SOLA</name>
<keyword evidence="3" id="KW-1185">Reference proteome</keyword>
<proteinExistence type="predicted"/>
<gene>
    <name evidence="2" type="ORF">K7X08_032450</name>
</gene>
<organism evidence="2 3">
    <name type="scientific">Anisodus acutangulus</name>
    <dbReference type="NCBI Taxonomy" id="402998"/>
    <lineage>
        <taxon>Eukaryota</taxon>
        <taxon>Viridiplantae</taxon>
        <taxon>Streptophyta</taxon>
        <taxon>Embryophyta</taxon>
        <taxon>Tracheophyta</taxon>
        <taxon>Spermatophyta</taxon>
        <taxon>Magnoliopsida</taxon>
        <taxon>eudicotyledons</taxon>
        <taxon>Gunneridae</taxon>
        <taxon>Pentapetalae</taxon>
        <taxon>asterids</taxon>
        <taxon>lamiids</taxon>
        <taxon>Solanales</taxon>
        <taxon>Solanaceae</taxon>
        <taxon>Solanoideae</taxon>
        <taxon>Hyoscyameae</taxon>
        <taxon>Anisodus</taxon>
    </lineage>
</organism>
<evidence type="ECO:0000256" key="1">
    <source>
        <dbReference type="SAM" id="MobiDB-lite"/>
    </source>
</evidence>
<dbReference type="Proteomes" id="UP001152561">
    <property type="component" value="Unassembled WGS sequence"/>
</dbReference>
<evidence type="ECO:0000313" key="3">
    <source>
        <dbReference type="Proteomes" id="UP001152561"/>
    </source>
</evidence>